<organism evidence="2 3">
    <name type="scientific">Rehmannia glutinosa</name>
    <name type="common">Chinese foxglove</name>
    <dbReference type="NCBI Taxonomy" id="99300"/>
    <lineage>
        <taxon>Eukaryota</taxon>
        <taxon>Viridiplantae</taxon>
        <taxon>Streptophyta</taxon>
        <taxon>Embryophyta</taxon>
        <taxon>Tracheophyta</taxon>
        <taxon>Spermatophyta</taxon>
        <taxon>Magnoliopsida</taxon>
        <taxon>eudicotyledons</taxon>
        <taxon>Gunneridae</taxon>
        <taxon>Pentapetalae</taxon>
        <taxon>asterids</taxon>
        <taxon>lamiids</taxon>
        <taxon>Lamiales</taxon>
        <taxon>Orobanchaceae</taxon>
        <taxon>Rehmannieae</taxon>
        <taxon>Rehmannia</taxon>
    </lineage>
</organism>
<proteinExistence type="predicted"/>
<feature type="coiled-coil region" evidence="1">
    <location>
        <begin position="2"/>
        <end position="60"/>
    </location>
</feature>
<evidence type="ECO:0000313" key="3">
    <source>
        <dbReference type="Proteomes" id="UP001318860"/>
    </source>
</evidence>
<reference evidence="2 3" key="1">
    <citation type="journal article" date="2021" name="Comput. Struct. Biotechnol. J.">
        <title>De novo genome assembly of the potent medicinal plant Rehmannia glutinosa using nanopore technology.</title>
        <authorList>
            <person name="Ma L."/>
            <person name="Dong C."/>
            <person name="Song C."/>
            <person name="Wang X."/>
            <person name="Zheng X."/>
            <person name="Niu Y."/>
            <person name="Chen S."/>
            <person name="Feng W."/>
        </authorList>
    </citation>
    <scope>NUCLEOTIDE SEQUENCE [LARGE SCALE GENOMIC DNA]</scope>
    <source>
        <strain evidence="2">DH-2019</strain>
    </source>
</reference>
<gene>
    <name evidence="2" type="ORF">DH2020_035658</name>
</gene>
<evidence type="ECO:0000313" key="2">
    <source>
        <dbReference type="EMBL" id="KAK6130612.1"/>
    </source>
</evidence>
<name>A0ABR0V711_REHGL</name>
<accession>A0ABR0V711</accession>
<evidence type="ECO:0000256" key="1">
    <source>
        <dbReference type="SAM" id="Coils"/>
    </source>
</evidence>
<comment type="caution">
    <text evidence="2">The sequence shown here is derived from an EMBL/GenBank/DDBJ whole genome shotgun (WGS) entry which is preliminary data.</text>
</comment>
<sequence>MEEALVEAKSQLEKEEEELEKTISGIATQSKEIEDKILQFEEFDLEMERKRQLFQQLQDRLFVDQLTVLFHKTGAQKSGENTGEVIKIE</sequence>
<keyword evidence="1" id="KW-0175">Coiled coil</keyword>
<protein>
    <submittedName>
        <fullName evidence="2">Uncharacterized protein</fullName>
    </submittedName>
</protein>
<keyword evidence="3" id="KW-1185">Reference proteome</keyword>
<dbReference type="EMBL" id="JABTTQ020001568">
    <property type="protein sequence ID" value="KAK6130612.1"/>
    <property type="molecule type" value="Genomic_DNA"/>
</dbReference>
<dbReference type="Proteomes" id="UP001318860">
    <property type="component" value="Unassembled WGS sequence"/>
</dbReference>